<dbReference type="AlphaFoldDB" id="A0A0E9XXP4"/>
<reference evidence="2" key="2">
    <citation type="journal article" date="2015" name="Fish Shellfish Immunol.">
        <title>Early steps in the European eel (Anguilla anguilla)-Vibrio vulnificus interaction in the gills: Role of the RtxA13 toxin.</title>
        <authorList>
            <person name="Callol A."/>
            <person name="Pajuelo D."/>
            <person name="Ebbesson L."/>
            <person name="Teles M."/>
            <person name="MacKenzie S."/>
            <person name="Amaro C."/>
        </authorList>
    </citation>
    <scope>NUCLEOTIDE SEQUENCE</scope>
</reference>
<organism evidence="2">
    <name type="scientific">Anguilla anguilla</name>
    <name type="common">European freshwater eel</name>
    <name type="synonym">Muraena anguilla</name>
    <dbReference type="NCBI Taxonomy" id="7936"/>
    <lineage>
        <taxon>Eukaryota</taxon>
        <taxon>Metazoa</taxon>
        <taxon>Chordata</taxon>
        <taxon>Craniata</taxon>
        <taxon>Vertebrata</taxon>
        <taxon>Euteleostomi</taxon>
        <taxon>Actinopterygii</taxon>
        <taxon>Neopterygii</taxon>
        <taxon>Teleostei</taxon>
        <taxon>Anguilliformes</taxon>
        <taxon>Anguillidae</taxon>
        <taxon>Anguilla</taxon>
    </lineage>
</organism>
<reference evidence="2" key="1">
    <citation type="submission" date="2014-11" db="EMBL/GenBank/DDBJ databases">
        <authorList>
            <person name="Amaro Gonzalez C."/>
        </authorList>
    </citation>
    <scope>NUCLEOTIDE SEQUENCE</scope>
</reference>
<evidence type="ECO:0000256" key="1">
    <source>
        <dbReference type="SAM" id="SignalP"/>
    </source>
</evidence>
<evidence type="ECO:0000313" key="2">
    <source>
        <dbReference type="EMBL" id="JAI07493.1"/>
    </source>
</evidence>
<sequence>MCFMHPLCIIYVLYEFPLLGLMPQPPFNSGTYTHFMIPDL</sequence>
<proteinExistence type="predicted"/>
<protein>
    <submittedName>
        <fullName evidence="2">Uncharacterized protein</fullName>
    </submittedName>
</protein>
<keyword evidence="1" id="KW-0732">Signal</keyword>
<feature type="signal peptide" evidence="1">
    <location>
        <begin position="1"/>
        <end position="15"/>
    </location>
</feature>
<accession>A0A0E9XXP4</accession>
<feature type="chain" id="PRO_5013266344" evidence="1">
    <location>
        <begin position="16"/>
        <end position="40"/>
    </location>
</feature>
<name>A0A0E9XXP4_ANGAN</name>
<dbReference type="EMBL" id="GBXM01001085">
    <property type="protein sequence ID" value="JAI07493.1"/>
    <property type="molecule type" value="Transcribed_RNA"/>
</dbReference>